<dbReference type="RefSeq" id="WP_245726476.1">
    <property type="nucleotide sequence ID" value="NZ_FNAO01000004.1"/>
</dbReference>
<accession>A0A1G7BBU3</accession>
<protein>
    <submittedName>
        <fullName evidence="1">3D (Asp-Asp-Asp) domain-containing protein</fullName>
    </submittedName>
</protein>
<dbReference type="STRING" id="641691.SAMN05421636_10490"/>
<dbReference type="CDD" id="cd22784">
    <property type="entry name" value="DPBB_MltA_YuiC-like"/>
    <property type="match status" value="1"/>
</dbReference>
<proteinExistence type="predicted"/>
<evidence type="ECO:0000313" key="1">
    <source>
        <dbReference type="EMBL" id="SDE24539.1"/>
    </source>
</evidence>
<reference evidence="1 2" key="1">
    <citation type="submission" date="2016-10" db="EMBL/GenBank/DDBJ databases">
        <authorList>
            <person name="de Groot N.N."/>
        </authorList>
    </citation>
    <scope>NUCLEOTIDE SEQUENCE [LARGE SCALE GENOMIC DNA]</scope>
    <source>
        <strain evidence="1 2">DSM 23421</strain>
    </source>
</reference>
<gene>
    <name evidence="1" type="ORF">SAMN05421636_10490</name>
</gene>
<name>A0A1G7BBU3_9FLAO</name>
<organism evidence="1 2">
    <name type="scientific">Pricia antarctica</name>
    <dbReference type="NCBI Taxonomy" id="641691"/>
    <lineage>
        <taxon>Bacteria</taxon>
        <taxon>Pseudomonadati</taxon>
        <taxon>Bacteroidota</taxon>
        <taxon>Flavobacteriia</taxon>
        <taxon>Flavobacteriales</taxon>
        <taxon>Flavobacteriaceae</taxon>
        <taxon>Pricia</taxon>
    </lineage>
</organism>
<evidence type="ECO:0000313" key="2">
    <source>
        <dbReference type="Proteomes" id="UP000199109"/>
    </source>
</evidence>
<keyword evidence="2" id="KW-1185">Reference proteome</keyword>
<dbReference type="AlphaFoldDB" id="A0A1G7BBU3"/>
<sequence length="137" mass="15623">MNRIRPLFLLSTLLFVSCAEQKKYIWKSKVVKVSAYNSTRAQTDGLPTLAAWSDTLVPGMKAVAVSRDLIALGLDHNTQVKIEGLEGVFLVKDKMAGRMRNKIDIYMGRDIERAREWGTRRLKIQFRIRRDSAAIID</sequence>
<dbReference type="PROSITE" id="PS51257">
    <property type="entry name" value="PROKAR_LIPOPROTEIN"/>
    <property type="match status" value="1"/>
</dbReference>
<dbReference type="EMBL" id="FNAO01000004">
    <property type="protein sequence ID" value="SDE24539.1"/>
    <property type="molecule type" value="Genomic_DNA"/>
</dbReference>
<dbReference type="Proteomes" id="UP000199109">
    <property type="component" value="Unassembled WGS sequence"/>
</dbReference>